<keyword evidence="3" id="KW-1185">Reference proteome</keyword>
<evidence type="ECO:0000313" key="3">
    <source>
        <dbReference type="Proteomes" id="UP001057580"/>
    </source>
</evidence>
<dbReference type="KEGG" id="ssai:N0B31_14780"/>
<dbReference type="Proteomes" id="UP001057580">
    <property type="component" value="Chromosome"/>
</dbReference>
<evidence type="ECO:0000313" key="2">
    <source>
        <dbReference type="EMBL" id="UWM53400.1"/>
    </source>
</evidence>
<gene>
    <name evidence="2" type="ORF">N0B31_14780</name>
</gene>
<proteinExistence type="predicted"/>
<accession>A0A9E7U3M1</accession>
<dbReference type="PANTHER" id="PTHR34075:SF5">
    <property type="entry name" value="BLR3430 PROTEIN"/>
    <property type="match status" value="1"/>
</dbReference>
<dbReference type="InterPro" id="IPR002878">
    <property type="entry name" value="ChsH2_C"/>
</dbReference>
<protein>
    <submittedName>
        <fullName evidence="2">OB-fold domain-containing protein</fullName>
    </submittedName>
</protein>
<name>A0A9E7U3M1_9EURY</name>
<dbReference type="PANTHER" id="PTHR34075">
    <property type="entry name" value="BLR3430 PROTEIN"/>
    <property type="match status" value="1"/>
</dbReference>
<dbReference type="GeneID" id="74943712"/>
<organism evidence="2 3">
    <name type="scientific">Salinirubellus salinus</name>
    <dbReference type="NCBI Taxonomy" id="1364945"/>
    <lineage>
        <taxon>Archaea</taxon>
        <taxon>Methanobacteriati</taxon>
        <taxon>Methanobacteriota</taxon>
        <taxon>Stenosarchaea group</taxon>
        <taxon>Halobacteria</taxon>
        <taxon>Halobacteriales</taxon>
        <taxon>Natronomonadaceae</taxon>
        <taxon>Salinirubellus</taxon>
    </lineage>
</organism>
<dbReference type="Pfam" id="PF01796">
    <property type="entry name" value="OB_ChsH2_C"/>
    <property type="match status" value="1"/>
</dbReference>
<evidence type="ECO:0000259" key="1">
    <source>
        <dbReference type="Pfam" id="PF01796"/>
    </source>
</evidence>
<feature type="domain" description="ChsH2 C-terminal OB-fold" evidence="1">
    <location>
        <begin position="50"/>
        <end position="110"/>
    </location>
</feature>
<dbReference type="SUPFAM" id="SSF50249">
    <property type="entry name" value="Nucleic acid-binding proteins"/>
    <property type="match status" value="1"/>
</dbReference>
<dbReference type="InterPro" id="IPR052513">
    <property type="entry name" value="Thioester_dehydratase-like"/>
</dbReference>
<dbReference type="InterPro" id="IPR012340">
    <property type="entry name" value="NA-bd_OB-fold"/>
</dbReference>
<dbReference type="EMBL" id="CP104003">
    <property type="protein sequence ID" value="UWM53400.1"/>
    <property type="molecule type" value="Genomic_DNA"/>
</dbReference>
<dbReference type="AlphaFoldDB" id="A0A9E7U3M1"/>
<sequence length="127" mass="13896">MTREYRDAGYDDFLDALAAGEAYYLEGPDGDGFLPPREVHPRTGEELAERPLSDAGEVLTYTRVEVPTPQLADDAPYVLAVAQFGPVRLTGQVHSVDPDDVEVGMRVTADVGETVTSGERMVVFRPR</sequence>
<reference evidence="2" key="1">
    <citation type="submission" date="2022-09" db="EMBL/GenBank/DDBJ databases">
        <title>Diverse halophilic archaea isolated from saline environments.</title>
        <authorList>
            <person name="Cui H.-L."/>
        </authorList>
    </citation>
    <scope>NUCLEOTIDE SEQUENCE</scope>
    <source>
        <strain evidence="2">ZS-35-S2</strain>
    </source>
</reference>
<dbReference type="RefSeq" id="WP_260592394.1">
    <property type="nucleotide sequence ID" value="NZ_CP104003.1"/>
</dbReference>